<feature type="transmembrane region" description="Helical" evidence="1">
    <location>
        <begin position="385"/>
        <end position="400"/>
    </location>
</feature>
<keyword evidence="1" id="KW-0472">Membrane</keyword>
<feature type="transmembrane region" description="Helical" evidence="1">
    <location>
        <begin position="349"/>
        <end position="373"/>
    </location>
</feature>
<feature type="transmembrane region" description="Helical" evidence="1">
    <location>
        <begin position="235"/>
        <end position="265"/>
    </location>
</feature>
<evidence type="ECO:0000256" key="1">
    <source>
        <dbReference type="SAM" id="Phobius"/>
    </source>
</evidence>
<protein>
    <recommendedName>
        <fullName evidence="2">DUF8201 domain-containing protein</fullName>
    </recommendedName>
</protein>
<feature type="transmembrane region" description="Helical" evidence="1">
    <location>
        <begin position="160"/>
        <end position="176"/>
    </location>
</feature>
<comment type="caution">
    <text evidence="3">The sequence shown here is derived from an EMBL/GenBank/DDBJ whole genome shotgun (WGS) entry which is preliminary data.</text>
</comment>
<dbReference type="InterPro" id="IPR058514">
    <property type="entry name" value="DUF8201"/>
</dbReference>
<evidence type="ECO:0000313" key="4">
    <source>
        <dbReference type="Proteomes" id="UP000270856"/>
    </source>
</evidence>
<name>A0A3N4NIV8_9FLAO</name>
<evidence type="ECO:0000313" key="3">
    <source>
        <dbReference type="EMBL" id="RPD94608.1"/>
    </source>
</evidence>
<dbReference type="NCBIfam" id="NF047510">
    <property type="entry name" value="LIC_10190_fam"/>
    <property type="match status" value="1"/>
</dbReference>
<organism evidence="3 4">
    <name type="scientific">Aureibaculum marinum</name>
    <dbReference type="NCBI Taxonomy" id="2487930"/>
    <lineage>
        <taxon>Bacteria</taxon>
        <taxon>Pseudomonadati</taxon>
        <taxon>Bacteroidota</taxon>
        <taxon>Flavobacteriia</taxon>
        <taxon>Flavobacteriales</taxon>
        <taxon>Flavobacteriaceae</taxon>
        <taxon>Aureibaculum</taxon>
    </lineage>
</organism>
<feature type="transmembrane region" description="Helical" evidence="1">
    <location>
        <begin position="46"/>
        <end position="65"/>
    </location>
</feature>
<keyword evidence="4" id="KW-1185">Reference proteome</keyword>
<accession>A0A3N4NIV8</accession>
<keyword evidence="1" id="KW-0812">Transmembrane</keyword>
<proteinExistence type="predicted"/>
<keyword evidence="1" id="KW-1133">Transmembrane helix</keyword>
<reference evidence="3 4" key="1">
    <citation type="submission" date="2018-11" db="EMBL/GenBank/DDBJ databases">
        <title>Aureibaculum marinum gen. nov., sp. nov., a member of the family Flavobacteriaceae isolated from the Bohai Sea.</title>
        <authorList>
            <person name="Ji X."/>
        </authorList>
    </citation>
    <scope>NUCLEOTIDE SEQUENCE [LARGE SCALE GENOMIC DNA]</scope>
    <source>
        <strain evidence="3 4">BH-SD17</strain>
    </source>
</reference>
<dbReference type="InterPro" id="IPR058065">
    <property type="entry name" value="LIC_10190-like"/>
</dbReference>
<evidence type="ECO:0000259" key="2">
    <source>
        <dbReference type="Pfam" id="PF26626"/>
    </source>
</evidence>
<feature type="domain" description="DUF8201" evidence="2">
    <location>
        <begin position="2"/>
        <end position="412"/>
    </location>
</feature>
<dbReference type="Proteomes" id="UP000270856">
    <property type="component" value="Unassembled WGS sequence"/>
</dbReference>
<dbReference type="EMBL" id="RPFJ01000016">
    <property type="protein sequence ID" value="RPD94608.1"/>
    <property type="molecule type" value="Genomic_DNA"/>
</dbReference>
<feature type="transmembrane region" description="Helical" evidence="1">
    <location>
        <begin position="86"/>
        <end position="106"/>
    </location>
</feature>
<dbReference type="Pfam" id="PF26626">
    <property type="entry name" value="DUF8201"/>
    <property type="match status" value="1"/>
</dbReference>
<feature type="transmembrane region" description="Helical" evidence="1">
    <location>
        <begin position="432"/>
        <end position="455"/>
    </location>
</feature>
<feature type="transmembrane region" description="Helical" evidence="1">
    <location>
        <begin position="406"/>
        <end position="423"/>
    </location>
</feature>
<dbReference type="AlphaFoldDB" id="A0A3N4NIV8"/>
<sequence length="553" mass="64464">MLGNGIIFSKWIRLENYNLIYTFITGLFFQLITASFYAIFYPLDAYFFLINIILSTLFITFNFSTVKKTIYKTTNTFFNFSKSSKILFLSIIITSLLYSSSLPFLVDNETYYIQTIKWLNNYGLVKGLANLHLFLGQTSGWHILQSSFNFSFIASNFNDLNGLFIIITTYFCLEKWEIYKSKRNKNDLLIALITSTLIFLFLFIASPSPDLPIIIIIPIIIHLFIESFQNRKSDYLNLITVLTLLAILIKVTVAPILVLLLFVLVKTKDFKKWRFAIILSAISLFSFNIKNIIITGYPLYPLAIGNELINVDWKLNFNLQQVSYQWGSMDAWQMSNWKEFLSLNPFNKFWIWLNLPGLDGLLNKIIVVFMLVFPFFNFKKKEMRYLYIYFLIQCIALYITSPQYRFFLPVLLSIGLIILAHLLHHRLLTIKILFALNIVILITLGVFGLNFIGIMNNGIMSKKYPITSSQLISPRAITQFENLEFTKYQLQNLTYFSPSKDSVFFWQTSDGPLPCANKKMIQYFSTYYNHIPQMRTKNIKDGFLSSKPKNHKP</sequence>
<gene>
    <name evidence="3" type="ORF">EGM88_11910</name>
</gene>
<feature type="transmembrane region" description="Helical" evidence="1">
    <location>
        <begin position="20"/>
        <end position="40"/>
    </location>
</feature>